<keyword evidence="1" id="KW-0732">Signal</keyword>
<reference evidence="2" key="1">
    <citation type="submission" date="2022-08" db="EMBL/GenBank/DDBJ databases">
        <authorList>
            <consortium name="DOE Joint Genome Institute"/>
            <person name="Min B."/>
            <person name="Riley R."/>
            <person name="Sierra-Patev S."/>
            <person name="Naranjo-Ortiz M."/>
            <person name="Looney B."/>
            <person name="Konkel Z."/>
            <person name="Slot J.C."/>
            <person name="Sakamoto Y."/>
            <person name="Steenwyk J.L."/>
            <person name="Rokas A."/>
            <person name="Carro J."/>
            <person name="Camarero S."/>
            <person name="Ferreira P."/>
            <person name="Molpeceres G."/>
            <person name="Ruiz-Duenas F.J."/>
            <person name="Serrano A."/>
            <person name="Henrissat B."/>
            <person name="Drula E."/>
            <person name="Hughes K.W."/>
            <person name="Mata J.L."/>
            <person name="Ishikawa N.K."/>
            <person name="Vargas-Isla R."/>
            <person name="Ushijima S."/>
            <person name="Smith C.A."/>
            <person name="Ahrendt S."/>
            <person name="Andreopoulos W."/>
            <person name="He G."/>
            <person name="Labutti K."/>
            <person name="Lipzen A."/>
            <person name="Ng V."/>
            <person name="Sandor L."/>
            <person name="Barry K."/>
            <person name="Martinez A.T."/>
            <person name="Xiao Y."/>
            <person name="Gibbons J.G."/>
            <person name="Terashima K."/>
            <person name="Hibbett D.S."/>
            <person name="Grigoriev I.V."/>
        </authorList>
    </citation>
    <scope>NUCLEOTIDE SEQUENCE</scope>
    <source>
        <strain evidence="2">TFB7829</strain>
    </source>
</reference>
<name>A0AA38PPN4_9AGAR</name>
<proteinExistence type="predicted"/>
<comment type="caution">
    <text evidence="2">The sequence shown here is derived from an EMBL/GenBank/DDBJ whole genome shotgun (WGS) entry which is preliminary data.</text>
</comment>
<dbReference type="EMBL" id="MU802345">
    <property type="protein sequence ID" value="KAJ3979444.1"/>
    <property type="molecule type" value="Genomic_DNA"/>
</dbReference>
<sequence length="96" mass="10620">MRFAVASFYVLLGLFAVASSVPTTGSKSLAQLAFEKQTSFFAHRTYSVGDELKEVADSEKPTVEFTFIPISEGWNHQNARRPEALAYAKSNAFLLI</sequence>
<evidence type="ECO:0000313" key="3">
    <source>
        <dbReference type="Proteomes" id="UP001163850"/>
    </source>
</evidence>
<evidence type="ECO:0000313" key="2">
    <source>
        <dbReference type="EMBL" id="KAJ3979444.1"/>
    </source>
</evidence>
<dbReference type="Proteomes" id="UP001163850">
    <property type="component" value="Unassembled WGS sequence"/>
</dbReference>
<protein>
    <submittedName>
        <fullName evidence="2">Uncharacterized protein</fullName>
    </submittedName>
</protein>
<feature type="signal peptide" evidence="1">
    <location>
        <begin position="1"/>
        <end position="20"/>
    </location>
</feature>
<accession>A0AA38PPN4</accession>
<evidence type="ECO:0000256" key="1">
    <source>
        <dbReference type="SAM" id="SignalP"/>
    </source>
</evidence>
<dbReference type="AlphaFoldDB" id="A0AA38PPN4"/>
<organism evidence="2 3">
    <name type="scientific">Lentinula detonsa</name>
    <dbReference type="NCBI Taxonomy" id="2804962"/>
    <lineage>
        <taxon>Eukaryota</taxon>
        <taxon>Fungi</taxon>
        <taxon>Dikarya</taxon>
        <taxon>Basidiomycota</taxon>
        <taxon>Agaricomycotina</taxon>
        <taxon>Agaricomycetes</taxon>
        <taxon>Agaricomycetidae</taxon>
        <taxon>Agaricales</taxon>
        <taxon>Marasmiineae</taxon>
        <taxon>Omphalotaceae</taxon>
        <taxon>Lentinula</taxon>
    </lineage>
</organism>
<gene>
    <name evidence="2" type="ORF">F5890DRAFT_1558716</name>
</gene>
<feature type="chain" id="PRO_5041257170" evidence="1">
    <location>
        <begin position="21"/>
        <end position="96"/>
    </location>
</feature>